<proteinExistence type="predicted"/>
<accession>I0EN22</accession>
<reference evidence="2" key="1">
    <citation type="submission" date="2012-04" db="EMBL/GenBank/DDBJ databases">
        <title>Complete genome sequence of Helicobacter cetorum strain MIT 00-7128.</title>
        <authorList>
            <person name="Kersulyte D."/>
            <person name="Berg D.E."/>
        </authorList>
    </citation>
    <scope>NUCLEOTIDE SEQUENCE [LARGE SCALE GENOMIC DNA]</scope>
    <source>
        <strain evidence="2">MIT 00-7128</strain>
    </source>
</reference>
<dbReference type="Proteomes" id="UP000005010">
    <property type="component" value="Chromosome"/>
</dbReference>
<evidence type="ECO:0000313" key="1">
    <source>
        <dbReference type="EMBL" id="AFI04341.1"/>
    </source>
</evidence>
<keyword evidence="2" id="KW-1185">Reference proteome</keyword>
<name>I0EN22_HELC0</name>
<dbReference type="HOGENOM" id="CLU_3136367_0_0_7"/>
<dbReference type="RefSeq" id="WP_014661211.1">
    <property type="nucleotide sequence ID" value="NC_017737.1"/>
</dbReference>
<protein>
    <submittedName>
        <fullName evidence="1">Uncharacterized protein</fullName>
    </submittedName>
</protein>
<dbReference type="AlphaFoldDB" id="I0EN22"/>
<dbReference type="KEGG" id="hce:HCW_05390"/>
<dbReference type="STRING" id="182217.HCW_05390"/>
<dbReference type="EMBL" id="CP003479">
    <property type="protein sequence ID" value="AFI04341.1"/>
    <property type="molecule type" value="Genomic_DNA"/>
</dbReference>
<evidence type="ECO:0000313" key="2">
    <source>
        <dbReference type="Proteomes" id="UP000005010"/>
    </source>
</evidence>
<dbReference type="PATRIC" id="fig|182217.3.peg.1146"/>
<sequence length="49" mass="5511">MFAKTSANFHNLNNDATLKNFNLAPYLTDSLDTTAKMLESGNRSDNFKK</sequence>
<gene>
    <name evidence="1" type="ordered locus">HCW_05390</name>
</gene>
<organism evidence="1 2">
    <name type="scientific">Helicobacter cetorum (strain ATCC BAA-429 / MIT 00-7128)</name>
    <dbReference type="NCBI Taxonomy" id="182217"/>
    <lineage>
        <taxon>Bacteria</taxon>
        <taxon>Pseudomonadati</taxon>
        <taxon>Campylobacterota</taxon>
        <taxon>Epsilonproteobacteria</taxon>
        <taxon>Campylobacterales</taxon>
        <taxon>Helicobacteraceae</taxon>
        <taxon>Helicobacter</taxon>
    </lineage>
</organism>